<dbReference type="InterPro" id="IPR020449">
    <property type="entry name" value="Tscrpt_reg_AraC-type_HTH"/>
</dbReference>
<evidence type="ECO:0000259" key="4">
    <source>
        <dbReference type="PROSITE" id="PS01124"/>
    </source>
</evidence>
<organism evidence="5 6">
    <name type="scientific">Clostridium oryzae</name>
    <dbReference type="NCBI Taxonomy" id="1450648"/>
    <lineage>
        <taxon>Bacteria</taxon>
        <taxon>Bacillati</taxon>
        <taxon>Bacillota</taxon>
        <taxon>Clostridia</taxon>
        <taxon>Eubacteriales</taxon>
        <taxon>Clostridiaceae</taxon>
        <taxon>Clostridium</taxon>
    </lineage>
</organism>
<dbReference type="InterPro" id="IPR037923">
    <property type="entry name" value="HTH-like"/>
</dbReference>
<dbReference type="RefSeq" id="WP_079427405.1">
    <property type="nucleotide sequence ID" value="NZ_MZGV01000065.1"/>
</dbReference>
<keyword evidence="3" id="KW-0804">Transcription</keyword>
<reference evidence="5 6" key="1">
    <citation type="submission" date="2017-03" db="EMBL/GenBank/DDBJ databases">
        <title>Genome sequence of Clostridium oryzae DSM 28571.</title>
        <authorList>
            <person name="Poehlein A."/>
            <person name="Daniel R."/>
        </authorList>
    </citation>
    <scope>NUCLEOTIDE SEQUENCE [LARGE SCALE GENOMIC DNA]</scope>
    <source>
        <strain evidence="5 6">DSM 28571</strain>
    </source>
</reference>
<dbReference type="Pfam" id="PF12833">
    <property type="entry name" value="HTH_18"/>
    <property type="match status" value="1"/>
</dbReference>
<dbReference type="Gene3D" id="2.60.120.10">
    <property type="entry name" value="Jelly Rolls"/>
    <property type="match status" value="1"/>
</dbReference>
<dbReference type="SUPFAM" id="SSF46689">
    <property type="entry name" value="Homeodomain-like"/>
    <property type="match status" value="2"/>
</dbReference>
<dbReference type="Pfam" id="PF02311">
    <property type="entry name" value="AraC_binding"/>
    <property type="match status" value="1"/>
</dbReference>
<name>A0A1V4IDL6_9CLOT</name>
<dbReference type="PROSITE" id="PS01124">
    <property type="entry name" value="HTH_ARAC_FAMILY_2"/>
    <property type="match status" value="1"/>
</dbReference>
<dbReference type="PANTHER" id="PTHR43280">
    <property type="entry name" value="ARAC-FAMILY TRANSCRIPTIONAL REGULATOR"/>
    <property type="match status" value="1"/>
</dbReference>
<feature type="domain" description="HTH araC/xylS-type" evidence="4">
    <location>
        <begin position="177"/>
        <end position="275"/>
    </location>
</feature>
<evidence type="ECO:0000256" key="1">
    <source>
        <dbReference type="ARBA" id="ARBA00023015"/>
    </source>
</evidence>
<dbReference type="PANTHER" id="PTHR43280:SF28">
    <property type="entry name" value="HTH-TYPE TRANSCRIPTIONAL ACTIVATOR RHAS"/>
    <property type="match status" value="1"/>
</dbReference>
<accession>A0A1V4IDL6</accession>
<dbReference type="AlphaFoldDB" id="A0A1V4IDL6"/>
<evidence type="ECO:0000256" key="2">
    <source>
        <dbReference type="ARBA" id="ARBA00023125"/>
    </source>
</evidence>
<dbReference type="PRINTS" id="PR00032">
    <property type="entry name" value="HTHARAC"/>
</dbReference>
<dbReference type="SUPFAM" id="SSF51215">
    <property type="entry name" value="Regulatory protein AraC"/>
    <property type="match status" value="1"/>
</dbReference>
<protein>
    <submittedName>
        <fullName evidence="5">Melibiose operon regulatory protein</fullName>
    </submittedName>
</protein>
<dbReference type="GO" id="GO:0043565">
    <property type="term" value="F:sequence-specific DNA binding"/>
    <property type="evidence" value="ECO:0007669"/>
    <property type="project" value="InterPro"/>
</dbReference>
<comment type="caution">
    <text evidence="5">The sequence shown here is derived from an EMBL/GenBank/DDBJ whole genome shotgun (WGS) entry which is preliminary data.</text>
</comment>
<evidence type="ECO:0000313" key="5">
    <source>
        <dbReference type="EMBL" id="OPJ58043.1"/>
    </source>
</evidence>
<keyword evidence="2" id="KW-0238">DNA-binding</keyword>
<dbReference type="InterPro" id="IPR009057">
    <property type="entry name" value="Homeodomain-like_sf"/>
</dbReference>
<dbReference type="PROSITE" id="PS00041">
    <property type="entry name" value="HTH_ARAC_FAMILY_1"/>
    <property type="match status" value="1"/>
</dbReference>
<proteinExistence type="predicted"/>
<evidence type="ECO:0000313" key="6">
    <source>
        <dbReference type="Proteomes" id="UP000190080"/>
    </source>
</evidence>
<dbReference type="GO" id="GO:0003700">
    <property type="term" value="F:DNA-binding transcription factor activity"/>
    <property type="evidence" value="ECO:0007669"/>
    <property type="project" value="InterPro"/>
</dbReference>
<keyword evidence="1" id="KW-0805">Transcription regulation</keyword>
<dbReference type="OrthoDB" id="183331at2"/>
<dbReference type="EMBL" id="MZGV01000065">
    <property type="protein sequence ID" value="OPJ58043.1"/>
    <property type="molecule type" value="Genomic_DNA"/>
</dbReference>
<dbReference type="Proteomes" id="UP000190080">
    <property type="component" value="Unassembled WGS sequence"/>
</dbReference>
<dbReference type="InterPro" id="IPR018062">
    <property type="entry name" value="HTH_AraC-typ_CS"/>
</dbReference>
<dbReference type="Gene3D" id="1.10.10.60">
    <property type="entry name" value="Homeodomain-like"/>
    <property type="match status" value="2"/>
</dbReference>
<gene>
    <name evidence="5" type="primary">melR_7</name>
    <name evidence="5" type="ORF">CLORY_37850</name>
</gene>
<dbReference type="InterPro" id="IPR003313">
    <property type="entry name" value="AraC-bd"/>
</dbReference>
<sequence length="305" mass="35547">MSIFNDENRYISIEAYYSVSFDSFHMSQHSHPSCEIMYVTKGICNVEVNNTILTLKQGQFIFIDENIPHLLCVNEGSPCSIINLEFACTTNRMGIDIMKLKTQFNTFLNFLQTPFEYISLYDRGTLCHALKDLLLELETYSIKQNQFVLEVLLMHILIELSRCTENNNSIAGLVYVRKAQQYIKDNLDKEISIQDIASYIGIHKTYLQKLFKQYQNCSISEYRNKIKLQKAAYLLQNTTSTITDIAFEVGYNSRQHFSYTFEKYYKISPKEYRQKNNFCADINTNGMKLIKSTNDKVYISTSKPF</sequence>
<dbReference type="SMART" id="SM00342">
    <property type="entry name" value="HTH_ARAC"/>
    <property type="match status" value="1"/>
</dbReference>
<keyword evidence="6" id="KW-1185">Reference proteome</keyword>
<dbReference type="STRING" id="1450648.CLORY_37850"/>
<dbReference type="InterPro" id="IPR014710">
    <property type="entry name" value="RmlC-like_jellyroll"/>
</dbReference>
<evidence type="ECO:0000256" key="3">
    <source>
        <dbReference type="ARBA" id="ARBA00023163"/>
    </source>
</evidence>
<dbReference type="InterPro" id="IPR018060">
    <property type="entry name" value="HTH_AraC"/>
</dbReference>